<evidence type="ECO:0008006" key="2">
    <source>
        <dbReference type="Google" id="ProtNLM"/>
    </source>
</evidence>
<proteinExistence type="predicted"/>
<organism evidence="1">
    <name type="scientific">uncultured Solirubrobacterales bacterium</name>
    <dbReference type="NCBI Taxonomy" id="768556"/>
    <lineage>
        <taxon>Bacteria</taxon>
        <taxon>Bacillati</taxon>
        <taxon>Actinomycetota</taxon>
        <taxon>Thermoleophilia</taxon>
        <taxon>Solirubrobacterales</taxon>
        <taxon>environmental samples</taxon>
    </lineage>
</organism>
<dbReference type="EMBL" id="CADCVU010000019">
    <property type="protein sequence ID" value="CAA9482151.1"/>
    <property type="molecule type" value="Genomic_DNA"/>
</dbReference>
<name>A0A6J4RU30_9ACTN</name>
<sequence length="156" mass="16670">MSSPSPDSVPATVAHGTVAGLVGVIAMTAFQRLVEMPLTGRQESYAPATLLEKVLPMAPKRGSARRRLNYAAHFGVGLTWGVTHALIARRASLHGQRAVGTVFAVIYPGDVLGNTLLGLDKPWKWSLQDLTIDVGDKLLLAEVVGLTFDRLRGDAD</sequence>
<gene>
    <name evidence="1" type="ORF">AVDCRST_MAG45-232</name>
</gene>
<reference evidence="1" key="1">
    <citation type="submission" date="2020-02" db="EMBL/GenBank/DDBJ databases">
        <authorList>
            <person name="Meier V. D."/>
        </authorList>
    </citation>
    <scope>NUCLEOTIDE SEQUENCE</scope>
    <source>
        <strain evidence="1">AVDCRST_MAG45</strain>
    </source>
</reference>
<protein>
    <recommendedName>
        <fullName evidence="2">DUF1440 domain-containing protein</fullName>
    </recommendedName>
</protein>
<dbReference type="AlphaFoldDB" id="A0A6J4RU30"/>
<evidence type="ECO:0000313" key="1">
    <source>
        <dbReference type="EMBL" id="CAA9482151.1"/>
    </source>
</evidence>
<accession>A0A6J4RU30</accession>